<proteinExistence type="predicted"/>
<accession>A0AAV9AI82</accession>
<gene>
    <name evidence="1" type="ORF">QJS04_geneDACA008489</name>
</gene>
<dbReference type="Proteomes" id="UP001179952">
    <property type="component" value="Unassembled WGS sequence"/>
</dbReference>
<dbReference type="EMBL" id="JAUJYN010000009">
    <property type="protein sequence ID" value="KAK1264045.1"/>
    <property type="molecule type" value="Genomic_DNA"/>
</dbReference>
<keyword evidence="2" id="KW-1185">Reference proteome</keyword>
<protein>
    <submittedName>
        <fullName evidence="1">Uncharacterized protein</fullName>
    </submittedName>
</protein>
<organism evidence="1 2">
    <name type="scientific">Acorus gramineus</name>
    <name type="common">Dwarf sweet flag</name>
    <dbReference type="NCBI Taxonomy" id="55184"/>
    <lineage>
        <taxon>Eukaryota</taxon>
        <taxon>Viridiplantae</taxon>
        <taxon>Streptophyta</taxon>
        <taxon>Embryophyta</taxon>
        <taxon>Tracheophyta</taxon>
        <taxon>Spermatophyta</taxon>
        <taxon>Magnoliopsida</taxon>
        <taxon>Liliopsida</taxon>
        <taxon>Acoraceae</taxon>
        <taxon>Acorus</taxon>
    </lineage>
</organism>
<sequence>MKKYPSYYKYTHTINECLISGLTSYLDHPGTMNVKIKNHPPFNFIQKGARDLALLIYGQEKPKKEK</sequence>
<name>A0AAV9AI82_ACOGR</name>
<dbReference type="AlphaFoldDB" id="A0AAV9AI82"/>
<comment type="caution">
    <text evidence="1">The sequence shown here is derived from an EMBL/GenBank/DDBJ whole genome shotgun (WGS) entry which is preliminary data.</text>
</comment>
<evidence type="ECO:0000313" key="1">
    <source>
        <dbReference type="EMBL" id="KAK1264045.1"/>
    </source>
</evidence>
<reference evidence="1" key="2">
    <citation type="submission" date="2023-06" db="EMBL/GenBank/DDBJ databases">
        <authorList>
            <person name="Ma L."/>
            <person name="Liu K.-W."/>
            <person name="Li Z."/>
            <person name="Hsiao Y.-Y."/>
            <person name="Qi Y."/>
            <person name="Fu T."/>
            <person name="Tang G."/>
            <person name="Zhang D."/>
            <person name="Sun W.-H."/>
            <person name="Liu D.-K."/>
            <person name="Li Y."/>
            <person name="Chen G.-Z."/>
            <person name="Liu X.-D."/>
            <person name="Liao X.-Y."/>
            <person name="Jiang Y.-T."/>
            <person name="Yu X."/>
            <person name="Hao Y."/>
            <person name="Huang J."/>
            <person name="Zhao X.-W."/>
            <person name="Ke S."/>
            <person name="Chen Y.-Y."/>
            <person name="Wu W.-L."/>
            <person name="Hsu J.-L."/>
            <person name="Lin Y.-F."/>
            <person name="Huang M.-D."/>
            <person name="Li C.-Y."/>
            <person name="Huang L."/>
            <person name="Wang Z.-W."/>
            <person name="Zhao X."/>
            <person name="Zhong W.-Y."/>
            <person name="Peng D.-H."/>
            <person name="Ahmad S."/>
            <person name="Lan S."/>
            <person name="Zhang J.-S."/>
            <person name="Tsai W.-C."/>
            <person name="Van De Peer Y."/>
            <person name="Liu Z.-J."/>
        </authorList>
    </citation>
    <scope>NUCLEOTIDE SEQUENCE</scope>
    <source>
        <strain evidence="1">SCP</strain>
        <tissue evidence="1">Leaves</tissue>
    </source>
</reference>
<reference evidence="1" key="1">
    <citation type="journal article" date="2023" name="Nat. Commun.">
        <title>Diploid and tetraploid genomes of Acorus and the evolution of monocots.</title>
        <authorList>
            <person name="Ma L."/>
            <person name="Liu K.W."/>
            <person name="Li Z."/>
            <person name="Hsiao Y.Y."/>
            <person name="Qi Y."/>
            <person name="Fu T."/>
            <person name="Tang G.D."/>
            <person name="Zhang D."/>
            <person name="Sun W.H."/>
            <person name="Liu D.K."/>
            <person name="Li Y."/>
            <person name="Chen G.Z."/>
            <person name="Liu X.D."/>
            <person name="Liao X.Y."/>
            <person name="Jiang Y.T."/>
            <person name="Yu X."/>
            <person name="Hao Y."/>
            <person name="Huang J."/>
            <person name="Zhao X.W."/>
            <person name="Ke S."/>
            <person name="Chen Y.Y."/>
            <person name="Wu W.L."/>
            <person name="Hsu J.L."/>
            <person name="Lin Y.F."/>
            <person name="Huang M.D."/>
            <person name="Li C.Y."/>
            <person name="Huang L."/>
            <person name="Wang Z.W."/>
            <person name="Zhao X."/>
            <person name="Zhong W.Y."/>
            <person name="Peng D.H."/>
            <person name="Ahmad S."/>
            <person name="Lan S."/>
            <person name="Zhang J.S."/>
            <person name="Tsai W.C."/>
            <person name="Van de Peer Y."/>
            <person name="Liu Z.J."/>
        </authorList>
    </citation>
    <scope>NUCLEOTIDE SEQUENCE</scope>
    <source>
        <strain evidence="1">SCP</strain>
    </source>
</reference>
<evidence type="ECO:0000313" key="2">
    <source>
        <dbReference type="Proteomes" id="UP001179952"/>
    </source>
</evidence>